<evidence type="ECO:0000259" key="2">
    <source>
        <dbReference type="PROSITE" id="PS50102"/>
    </source>
</evidence>
<feature type="domain" description="RRM" evidence="2">
    <location>
        <begin position="1"/>
        <end position="79"/>
    </location>
</feature>
<dbReference type="InterPro" id="IPR000504">
    <property type="entry name" value="RRM_dom"/>
</dbReference>
<dbReference type="Gene3D" id="3.30.70.330">
    <property type="match status" value="1"/>
</dbReference>
<dbReference type="InterPro" id="IPR048289">
    <property type="entry name" value="RRM2_NsCP33-like"/>
</dbReference>
<gene>
    <name evidence="3" type="ORF">METZ01_LOCUS233334</name>
</gene>
<dbReference type="GO" id="GO:0003723">
    <property type="term" value="F:RNA binding"/>
    <property type="evidence" value="ECO:0007669"/>
    <property type="project" value="UniProtKB-KW"/>
</dbReference>
<dbReference type="CDD" id="cd21608">
    <property type="entry name" value="RRM2_NsCP33_like"/>
    <property type="match status" value="1"/>
</dbReference>
<dbReference type="Pfam" id="PF00076">
    <property type="entry name" value="RRM_1"/>
    <property type="match status" value="1"/>
</dbReference>
<dbReference type="AlphaFoldDB" id="A0A382GZM8"/>
<dbReference type="InterPro" id="IPR035979">
    <property type="entry name" value="RBD_domain_sf"/>
</dbReference>
<dbReference type="PROSITE" id="PS50102">
    <property type="entry name" value="RRM"/>
    <property type="match status" value="1"/>
</dbReference>
<keyword evidence="1" id="KW-0694">RNA-binding</keyword>
<protein>
    <recommendedName>
        <fullName evidence="2">RRM domain-containing protein</fullName>
    </recommendedName>
</protein>
<dbReference type="InterPro" id="IPR012677">
    <property type="entry name" value="Nucleotide-bd_a/b_plait_sf"/>
</dbReference>
<dbReference type="EMBL" id="UINC01058338">
    <property type="protein sequence ID" value="SVB80480.1"/>
    <property type="molecule type" value="Genomic_DNA"/>
</dbReference>
<accession>A0A382GZM8</accession>
<proteinExistence type="predicted"/>
<evidence type="ECO:0000256" key="1">
    <source>
        <dbReference type="ARBA" id="ARBA00022884"/>
    </source>
</evidence>
<sequence>MEIYVGNLAWSASEQELADTFGEYGTVEKATIIVDRDSGRSRGFGFVTMNDNEQGNAAIEALNGIELGGRALKVNEARPREERPPRRERQDDW</sequence>
<dbReference type="SMART" id="SM00360">
    <property type="entry name" value="RRM"/>
    <property type="match status" value="1"/>
</dbReference>
<dbReference type="InterPro" id="IPR052462">
    <property type="entry name" value="SLIRP/GR-RBP-like"/>
</dbReference>
<dbReference type="PANTHER" id="PTHR48027">
    <property type="entry name" value="HETEROGENEOUS NUCLEAR RIBONUCLEOPROTEIN 87F-RELATED"/>
    <property type="match status" value="1"/>
</dbReference>
<evidence type="ECO:0000313" key="3">
    <source>
        <dbReference type="EMBL" id="SVB80480.1"/>
    </source>
</evidence>
<reference evidence="3" key="1">
    <citation type="submission" date="2018-05" db="EMBL/GenBank/DDBJ databases">
        <authorList>
            <person name="Lanie J.A."/>
            <person name="Ng W.-L."/>
            <person name="Kazmierczak K.M."/>
            <person name="Andrzejewski T.M."/>
            <person name="Davidsen T.M."/>
            <person name="Wayne K.J."/>
            <person name="Tettelin H."/>
            <person name="Glass J.I."/>
            <person name="Rusch D."/>
            <person name="Podicherti R."/>
            <person name="Tsui H.-C.T."/>
            <person name="Winkler M.E."/>
        </authorList>
    </citation>
    <scope>NUCLEOTIDE SEQUENCE</scope>
</reference>
<organism evidence="3">
    <name type="scientific">marine metagenome</name>
    <dbReference type="NCBI Taxonomy" id="408172"/>
    <lineage>
        <taxon>unclassified sequences</taxon>
        <taxon>metagenomes</taxon>
        <taxon>ecological metagenomes</taxon>
    </lineage>
</organism>
<name>A0A382GZM8_9ZZZZ</name>
<dbReference type="SUPFAM" id="SSF54928">
    <property type="entry name" value="RNA-binding domain, RBD"/>
    <property type="match status" value="1"/>
</dbReference>